<reference evidence="2" key="1">
    <citation type="submission" date="2021-02" db="EMBL/GenBank/DDBJ databases">
        <authorList>
            <person name="Dougan E. K."/>
            <person name="Rhodes N."/>
            <person name="Thang M."/>
            <person name="Chan C."/>
        </authorList>
    </citation>
    <scope>NUCLEOTIDE SEQUENCE</scope>
</reference>
<organism evidence="2 3">
    <name type="scientific">Polarella glacialis</name>
    <name type="common">Dinoflagellate</name>
    <dbReference type="NCBI Taxonomy" id="89957"/>
    <lineage>
        <taxon>Eukaryota</taxon>
        <taxon>Sar</taxon>
        <taxon>Alveolata</taxon>
        <taxon>Dinophyceae</taxon>
        <taxon>Suessiales</taxon>
        <taxon>Suessiaceae</taxon>
        <taxon>Polarella</taxon>
    </lineage>
</organism>
<feature type="compositionally biased region" description="Polar residues" evidence="1">
    <location>
        <begin position="439"/>
        <end position="450"/>
    </location>
</feature>
<gene>
    <name evidence="2" type="ORF">PGLA1383_LOCUS37334</name>
</gene>
<feature type="compositionally biased region" description="Polar residues" evidence="1">
    <location>
        <begin position="518"/>
        <end position="531"/>
    </location>
</feature>
<feature type="compositionally biased region" description="Basic and acidic residues" evidence="1">
    <location>
        <begin position="532"/>
        <end position="541"/>
    </location>
</feature>
<feature type="region of interest" description="Disordered" evidence="1">
    <location>
        <begin position="436"/>
        <end position="592"/>
    </location>
</feature>
<protein>
    <submittedName>
        <fullName evidence="2">Uncharacterized protein</fullName>
    </submittedName>
</protein>
<feature type="region of interest" description="Disordered" evidence="1">
    <location>
        <begin position="183"/>
        <end position="213"/>
    </location>
</feature>
<evidence type="ECO:0000313" key="3">
    <source>
        <dbReference type="Proteomes" id="UP000654075"/>
    </source>
</evidence>
<comment type="caution">
    <text evidence="2">The sequence shown here is derived from an EMBL/GenBank/DDBJ whole genome shotgun (WGS) entry which is preliminary data.</text>
</comment>
<proteinExistence type="predicted"/>
<dbReference type="EMBL" id="CAJNNV010027213">
    <property type="protein sequence ID" value="CAE8619753.1"/>
    <property type="molecule type" value="Genomic_DNA"/>
</dbReference>
<dbReference type="OrthoDB" id="417726at2759"/>
<name>A0A813GAN6_POLGL</name>
<dbReference type="Proteomes" id="UP000654075">
    <property type="component" value="Unassembled WGS sequence"/>
</dbReference>
<keyword evidence="3" id="KW-1185">Reference proteome</keyword>
<accession>A0A813GAN6</accession>
<sequence length="592" mass="65063">MSGARMTSLELDDQPVTIVDGVQDLPVTWRFKHLSSKNQERPVHQLNSLFDGNATGVFKTVGEKTAHRIDLDTITETEAPTSAWEEIMPEDLAEGDAQGAQRLGLSLRGGYTITDMLGADAMHEALNLVSISPRALEGVQNYHVGVSPKRIDPRVVEELWNRGDSVGNKNELPFLRRVPFDTRFPGRSGGSAPAERLPGDKVLKNPEPFRPPARLRRQGIEEPSTTWEDVGRETIVELDGGTLAESDQDMFALDEQLASDALALHRAGSSSKPLVQKRDSLASASAHGGIHAEAQSLDGKNEEDQRFDLWKGRSKTRGVGVFDPAIDFREVSDPRRLEKVGELDAETSGVFFKSSKPLPKDEDFVSTFRRPLEKPMGRSDDPLGSAAPLVDIEALMAASPEIQAKGADDVDLESLPGGLQRSERYVMTGDLMFPKLPSATPSHPSLSLPSRQRGGDAVLKAGTGTRQPSLRQRGARQAHSSEDLSDLMKPGASSSPARQRRNQQHIGEVAYPEKQSQDDAGQWQSLQQPRLTSDEFREHRNAAMAAQQMLNRQLKRSTQKEFPDSSHGSRKGTPDKSPRDVQGVQRQRRPVS</sequence>
<evidence type="ECO:0000313" key="2">
    <source>
        <dbReference type="EMBL" id="CAE8619753.1"/>
    </source>
</evidence>
<evidence type="ECO:0000256" key="1">
    <source>
        <dbReference type="SAM" id="MobiDB-lite"/>
    </source>
</evidence>
<feature type="region of interest" description="Disordered" evidence="1">
    <location>
        <begin position="268"/>
        <end position="305"/>
    </location>
</feature>
<dbReference type="AlphaFoldDB" id="A0A813GAN6"/>